<feature type="compositionally biased region" description="Polar residues" evidence="1">
    <location>
        <begin position="271"/>
        <end position="289"/>
    </location>
</feature>
<comment type="caution">
    <text evidence="2">The sequence shown here is derived from an EMBL/GenBank/DDBJ whole genome shotgun (WGS) entry which is preliminary data.</text>
</comment>
<keyword evidence="3" id="KW-1185">Reference proteome</keyword>
<feature type="region of interest" description="Disordered" evidence="1">
    <location>
        <begin position="353"/>
        <end position="390"/>
    </location>
</feature>
<feature type="region of interest" description="Disordered" evidence="1">
    <location>
        <begin position="189"/>
        <end position="227"/>
    </location>
</feature>
<accession>A0A8S3UHF6</accession>
<evidence type="ECO:0000256" key="1">
    <source>
        <dbReference type="SAM" id="MobiDB-lite"/>
    </source>
</evidence>
<feature type="region of interest" description="Disordered" evidence="1">
    <location>
        <begin position="436"/>
        <end position="460"/>
    </location>
</feature>
<feature type="compositionally biased region" description="Polar residues" evidence="1">
    <location>
        <begin position="189"/>
        <end position="207"/>
    </location>
</feature>
<dbReference type="EMBL" id="CAJPWZ010002785">
    <property type="protein sequence ID" value="CAG2245754.1"/>
    <property type="molecule type" value="Genomic_DNA"/>
</dbReference>
<feature type="compositionally biased region" description="Polar residues" evidence="1">
    <location>
        <begin position="107"/>
        <end position="125"/>
    </location>
</feature>
<sequence>MTDVLNHVKNEETIITVAKQQYFETEAETSQTNRDTMSKQSDNNCDEQPEMVKEDEGRVESTQHEIGMEIPCTKGNQESKNKMADVLNHGKIEATIITEAEQQYFETEAETSQTNRDTMSKQSDNNCDEQPEMVKEDEGRLESTQHEVGMEIPCTKCNKGAKDRMTDVLNHVKNEETIITEAEQQYCETEAETSQTNRDTMSKQSDNNCDEQPEMVKEDEGRVESTQHEIGMEIPCTKGNQESKNKMADVLNHGKIEETIITEAEQQYFETEAETSQTNRDTMSKQSDNNCDEQPEMVKEDEGRLESTQHEVGMEIPCTKCNKGAKDRMTDVLNHVKNEETIITEAEQQYFETEAETSQTNRDTMSKQSDNNCDEQPEMVKEDEGRVESRQHEIGMEIPCTKGNQESKNKMADVLNHGKIEETIITEAEQQYFKTEAETSQTNRDTMSKQSDNNCDEQPEMVKEDEGRLESTQHEVGMEIPCTKCNKGAKDRMTDVLNHVKNEETIITVAEQQYFETEAETSQTNRDTMSKQSDNNCDEQPEMVQEDEGRVESTQHEIGMEIPCTKGNEGAKDSMTDVLNNGKIEKTIITVAEQQYFETEAETSQTNRDTMSKQSDNNCDEQPEMVKRMKAV</sequence>
<feature type="compositionally biased region" description="Basic and acidic residues" evidence="1">
    <location>
        <begin position="50"/>
        <end position="63"/>
    </location>
</feature>
<dbReference type="Proteomes" id="UP000683360">
    <property type="component" value="Unassembled WGS sequence"/>
</dbReference>
<gene>
    <name evidence="2" type="ORF">MEDL_57765</name>
</gene>
<feature type="compositionally biased region" description="Polar residues" evidence="1">
    <location>
        <begin position="518"/>
        <end position="535"/>
    </location>
</feature>
<name>A0A8S3UHF6_MYTED</name>
<feature type="compositionally biased region" description="Polar residues" evidence="1">
    <location>
        <begin position="599"/>
        <end position="617"/>
    </location>
</feature>
<evidence type="ECO:0000313" key="3">
    <source>
        <dbReference type="Proteomes" id="UP000683360"/>
    </source>
</evidence>
<feature type="compositionally biased region" description="Polar residues" evidence="1">
    <location>
        <begin position="436"/>
        <end position="453"/>
    </location>
</feature>
<feature type="region of interest" description="Disordered" evidence="1">
    <location>
        <begin position="599"/>
        <end position="632"/>
    </location>
</feature>
<feature type="region of interest" description="Disordered" evidence="1">
    <location>
        <begin position="107"/>
        <end position="133"/>
    </location>
</feature>
<feature type="compositionally biased region" description="Basic and acidic residues" evidence="1">
    <location>
        <begin position="378"/>
        <end position="390"/>
    </location>
</feature>
<protein>
    <submittedName>
        <fullName evidence="2">Uncharacterized protein</fullName>
    </submittedName>
</protein>
<feature type="region of interest" description="Disordered" evidence="1">
    <location>
        <begin position="271"/>
        <end position="296"/>
    </location>
</feature>
<organism evidence="2 3">
    <name type="scientific">Mytilus edulis</name>
    <name type="common">Blue mussel</name>
    <dbReference type="NCBI Taxonomy" id="6550"/>
    <lineage>
        <taxon>Eukaryota</taxon>
        <taxon>Metazoa</taxon>
        <taxon>Spiralia</taxon>
        <taxon>Lophotrochozoa</taxon>
        <taxon>Mollusca</taxon>
        <taxon>Bivalvia</taxon>
        <taxon>Autobranchia</taxon>
        <taxon>Pteriomorphia</taxon>
        <taxon>Mytilida</taxon>
        <taxon>Mytiloidea</taxon>
        <taxon>Mytilidae</taxon>
        <taxon>Mytilinae</taxon>
        <taxon>Mytilus</taxon>
    </lineage>
</organism>
<feature type="compositionally biased region" description="Polar residues" evidence="1">
    <location>
        <begin position="353"/>
        <end position="371"/>
    </location>
</feature>
<dbReference type="AlphaFoldDB" id="A0A8S3UHF6"/>
<feature type="compositionally biased region" description="Acidic residues" evidence="1">
    <location>
        <begin position="536"/>
        <end position="546"/>
    </location>
</feature>
<evidence type="ECO:0000313" key="2">
    <source>
        <dbReference type="EMBL" id="CAG2245754.1"/>
    </source>
</evidence>
<proteinExistence type="predicted"/>
<feature type="compositionally biased region" description="Basic and acidic residues" evidence="1">
    <location>
        <begin position="214"/>
        <end position="227"/>
    </location>
</feature>
<feature type="region of interest" description="Disordered" evidence="1">
    <location>
        <begin position="26"/>
        <end position="63"/>
    </location>
</feature>
<reference evidence="2" key="1">
    <citation type="submission" date="2021-03" db="EMBL/GenBank/DDBJ databases">
        <authorList>
            <person name="Bekaert M."/>
        </authorList>
    </citation>
    <scope>NUCLEOTIDE SEQUENCE</scope>
</reference>
<feature type="region of interest" description="Disordered" evidence="1">
    <location>
        <begin position="518"/>
        <end position="555"/>
    </location>
</feature>
<feature type="compositionally biased region" description="Polar residues" evidence="1">
    <location>
        <begin position="26"/>
        <end position="43"/>
    </location>
</feature>